<comment type="similarity">
    <text evidence="1">Belongs to the multicopper oxidase family.</text>
</comment>
<evidence type="ECO:0000256" key="2">
    <source>
        <dbReference type="ARBA" id="ARBA00022723"/>
    </source>
</evidence>
<dbReference type="Pfam" id="PF07731">
    <property type="entry name" value="Cu-oxidase_2"/>
    <property type="match status" value="1"/>
</dbReference>
<dbReference type="InterPro" id="IPR008972">
    <property type="entry name" value="Cupredoxin"/>
</dbReference>
<dbReference type="GO" id="GO:0005507">
    <property type="term" value="F:copper ion binding"/>
    <property type="evidence" value="ECO:0007669"/>
    <property type="project" value="InterPro"/>
</dbReference>
<feature type="signal peptide" evidence="8">
    <location>
        <begin position="1"/>
        <end position="18"/>
    </location>
</feature>
<dbReference type="STRING" id="1344416.A0A139AE33"/>
<feature type="chain" id="PRO_5007296091" evidence="8">
    <location>
        <begin position="19"/>
        <end position="629"/>
    </location>
</feature>
<evidence type="ECO:0000259" key="10">
    <source>
        <dbReference type="Pfam" id="PF07731"/>
    </source>
</evidence>
<keyword evidence="5" id="KW-0186">Copper</keyword>
<dbReference type="InterPro" id="IPR001117">
    <property type="entry name" value="Cu-oxidase_2nd"/>
</dbReference>
<dbReference type="EMBL" id="KQ965767">
    <property type="protein sequence ID" value="KXS14695.1"/>
    <property type="molecule type" value="Genomic_DNA"/>
</dbReference>
<evidence type="ECO:0000256" key="4">
    <source>
        <dbReference type="ARBA" id="ARBA00023002"/>
    </source>
</evidence>
<gene>
    <name evidence="12" type="ORF">M427DRAFT_99376</name>
</gene>
<dbReference type="InterPro" id="IPR002355">
    <property type="entry name" value="Cu_oxidase_Cu_BS"/>
</dbReference>
<evidence type="ECO:0000313" key="13">
    <source>
        <dbReference type="Proteomes" id="UP000070544"/>
    </source>
</evidence>
<dbReference type="FunFam" id="2.60.40.420:FF:000038">
    <property type="entry name" value="Extracellular dihydrogeodin oxidase/laccase"/>
    <property type="match status" value="1"/>
</dbReference>
<keyword evidence="8" id="KW-0732">Signal</keyword>
<dbReference type="PANTHER" id="PTHR11709:SF71">
    <property type="entry name" value="OXIDOREDUCTASE TPCJ"/>
    <property type="match status" value="1"/>
</dbReference>
<organism evidence="12 13">
    <name type="scientific">Gonapodya prolifera (strain JEL478)</name>
    <name type="common">Monoblepharis prolifera</name>
    <dbReference type="NCBI Taxonomy" id="1344416"/>
    <lineage>
        <taxon>Eukaryota</taxon>
        <taxon>Fungi</taxon>
        <taxon>Fungi incertae sedis</taxon>
        <taxon>Chytridiomycota</taxon>
        <taxon>Chytridiomycota incertae sedis</taxon>
        <taxon>Monoblepharidomycetes</taxon>
        <taxon>Monoblepharidales</taxon>
        <taxon>Gonapodyaceae</taxon>
        <taxon>Gonapodya</taxon>
    </lineage>
</organism>
<dbReference type="OMA" id="TGAWAFH"/>
<dbReference type="InterPro" id="IPR033138">
    <property type="entry name" value="Cu_oxidase_CS"/>
</dbReference>
<dbReference type="InterPro" id="IPR045087">
    <property type="entry name" value="Cu-oxidase_fam"/>
</dbReference>
<dbReference type="Pfam" id="PF00394">
    <property type="entry name" value="Cu-oxidase"/>
    <property type="match status" value="1"/>
</dbReference>
<dbReference type="CDD" id="cd13854">
    <property type="entry name" value="CuRO_1_MaLCC_like"/>
    <property type="match status" value="1"/>
</dbReference>
<feature type="domain" description="Plastocyanin-like" evidence="9">
    <location>
        <begin position="244"/>
        <end position="402"/>
    </location>
</feature>
<name>A0A139AE33_GONPJ</name>
<keyword evidence="13" id="KW-1185">Reference proteome</keyword>
<dbReference type="CDD" id="cd13880">
    <property type="entry name" value="CuRO_2_MaLCC_like"/>
    <property type="match status" value="1"/>
</dbReference>
<feature type="domain" description="Plastocyanin-like" evidence="10">
    <location>
        <begin position="475"/>
        <end position="595"/>
    </location>
</feature>
<keyword evidence="3" id="KW-0677">Repeat</keyword>
<accession>A0A139AE33</accession>
<evidence type="ECO:0000256" key="3">
    <source>
        <dbReference type="ARBA" id="ARBA00022737"/>
    </source>
</evidence>
<dbReference type="InterPro" id="IPR011706">
    <property type="entry name" value="Cu-oxidase_C"/>
</dbReference>
<protein>
    <submittedName>
        <fullName evidence="12">Laccase</fullName>
    </submittedName>
</protein>
<dbReference type="CDD" id="cd13901">
    <property type="entry name" value="CuRO_3_MaLCC_like"/>
    <property type="match status" value="1"/>
</dbReference>
<keyword evidence="2" id="KW-0479">Metal-binding</keyword>
<dbReference type="SUPFAM" id="SSF49503">
    <property type="entry name" value="Cupredoxins"/>
    <property type="match status" value="3"/>
</dbReference>
<proteinExistence type="inferred from homology"/>
<evidence type="ECO:0000256" key="6">
    <source>
        <dbReference type="ARBA" id="ARBA00023180"/>
    </source>
</evidence>
<feature type="domain" description="Plastocyanin-like" evidence="11">
    <location>
        <begin position="125"/>
        <end position="233"/>
    </location>
</feature>
<dbReference type="AlphaFoldDB" id="A0A139AE33"/>
<dbReference type="Pfam" id="PF07732">
    <property type="entry name" value="Cu-oxidase_3"/>
    <property type="match status" value="1"/>
</dbReference>
<dbReference type="FunFam" id="2.60.40.420:FF:000021">
    <property type="entry name" value="Extracellular dihydrogeodin oxidase/laccase"/>
    <property type="match status" value="1"/>
</dbReference>
<dbReference type="InterPro" id="IPR011707">
    <property type="entry name" value="Cu-oxidase-like_N"/>
</dbReference>
<evidence type="ECO:0000256" key="1">
    <source>
        <dbReference type="ARBA" id="ARBA00010609"/>
    </source>
</evidence>
<dbReference type="GO" id="GO:0016491">
    <property type="term" value="F:oxidoreductase activity"/>
    <property type="evidence" value="ECO:0007669"/>
    <property type="project" value="UniProtKB-KW"/>
</dbReference>
<evidence type="ECO:0000259" key="11">
    <source>
        <dbReference type="Pfam" id="PF07732"/>
    </source>
</evidence>
<keyword evidence="6" id="KW-0325">Glycoprotein</keyword>
<evidence type="ECO:0000256" key="5">
    <source>
        <dbReference type="ARBA" id="ARBA00023008"/>
    </source>
</evidence>
<sequence>MKFTTLFLLLVTLPFVLGIPVNKTDDTLPTTPVNNTDTQLPTPVNRTDNPLPTTTVNKTANALPTTPVNNTDDLRTAVATANCAHGPTSRKCWRQNSIDTNWYNVVPDTGVTREYWLSVVSVLLAPDGYERQVMTFNGTLPGPLIQADWGDNLVIHVTNNLVDNGTAVHWHGIQQRGTPNADGAPGVTQCPIAPGYTMTYRFKATQYGSSLYHAHFTLQMAEGMIGPIVINGPATANYDVDLGPVMIQDWSHISAFTIWRLNQKHVALPIPVLQNGLINGMNPYDCSFSFDPNCKGGGDRYQVTVTKGLKYRMRLIGAPIDGFFKFHIDGHKFKVIAVDFVPIVPYTTDNVVLTSGQRYDIVVEADQVVGNYWIRAIYMTACNQNDNLNKYNIRGIFRYDGADVNALPTTLASPFITNSCGDELYWNLVPWVPIDVGGPTISDALEVQWHLDLDLTFHWTLHTKTLEVNWSDPTTRSIYNGDLSLPYLSNVYTVKPANKWAYWIIEDFALIGAYHPMHLHGHDFFVLAQGLGPYIPFVSPLNKKNPPRRDTVTLYGGGYTVIAMLTDNPGSWLLHCHIAWHTSQGLAMQIVERPDDIPAVVANDFQEYDRVCKNWDASRKIYKMDDSGI</sequence>
<dbReference type="PROSITE" id="PS00080">
    <property type="entry name" value="MULTICOPPER_OXIDASE2"/>
    <property type="match status" value="1"/>
</dbReference>
<keyword evidence="4" id="KW-0560">Oxidoreductase</keyword>
<reference evidence="12 13" key="1">
    <citation type="journal article" date="2015" name="Genome Biol. Evol.">
        <title>Phylogenomic analyses indicate that early fungi evolved digesting cell walls of algal ancestors of land plants.</title>
        <authorList>
            <person name="Chang Y."/>
            <person name="Wang S."/>
            <person name="Sekimoto S."/>
            <person name="Aerts A.L."/>
            <person name="Choi C."/>
            <person name="Clum A."/>
            <person name="LaButti K.M."/>
            <person name="Lindquist E.A."/>
            <person name="Yee Ngan C."/>
            <person name="Ohm R.A."/>
            <person name="Salamov A.A."/>
            <person name="Grigoriev I.V."/>
            <person name="Spatafora J.W."/>
            <person name="Berbee M.L."/>
        </authorList>
    </citation>
    <scope>NUCLEOTIDE SEQUENCE [LARGE SCALE GENOMIC DNA]</scope>
    <source>
        <strain evidence="12 13">JEL478</strain>
    </source>
</reference>
<dbReference type="OrthoDB" id="2121828at2759"/>
<evidence type="ECO:0000313" key="12">
    <source>
        <dbReference type="EMBL" id="KXS14695.1"/>
    </source>
</evidence>
<dbReference type="PANTHER" id="PTHR11709">
    <property type="entry name" value="MULTI-COPPER OXIDASE"/>
    <property type="match status" value="1"/>
</dbReference>
<evidence type="ECO:0000256" key="8">
    <source>
        <dbReference type="SAM" id="SignalP"/>
    </source>
</evidence>
<feature type="region of interest" description="Disordered" evidence="7">
    <location>
        <begin position="28"/>
        <end position="49"/>
    </location>
</feature>
<evidence type="ECO:0000256" key="7">
    <source>
        <dbReference type="SAM" id="MobiDB-lite"/>
    </source>
</evidence>
<evidence type="ECO:0000259" key="9">
    <source>
        <dbReference type="Pfam" id="PF00394"/>
    </source>
</evidence>
<dbReference type="PROSITE" id="PS00079">
    <property type="entry name" value="MULTICOPPER_OXIDASE1"/>
    <property type="match status" value="1"/>
</dbReference>
<dbReference type="Proteomes" id="UP000070544">
    <property type="component" value="Unassembled WGS sequence"/>
</dbReference>
<dbReference type="Gene3D" id="2.60.40.420">
    <property type="entry name" value="Cupredoxins - blue copper proteins"/>
    <property type="match status" value="3"/>
</dbReference>